<organism evidence="3 4">
    <name type="scientific">Aquila chrysaetos chrysaetos</name>
    <dbReference type="NCBI Taxonomy" id="223781"/>
    <lineage>
        <taxon>Eukaryota</taxon>
        <taxon>Metazoa</taxon>
        <taxon>Chordata</taxon>
        <taxon>Craniata</taxon>
        <taxon>Vertebrata</taxon>
        <taxon>Euteleostomi</taxon>
        <taxon>Archelosauria</taxon>
        <taxon>Archosauria</taxon>
        <taxon>Dinosauria</taxon>
        <taxon>Saurischia</taxon>
        <taxon>Theropoda</taxon>
        <taxon>Coelurosauria</taxon>
        <taxon>Aves</taxon>
        <taxon>Neognathae</taxon>
        <taxon>Neoaves</taxon>
        <taxon>Telluraves</taxon>
        <taxon>Accipitrimorphae</taxon>
        <taxon>Accipitriformes</taxon>
        <taxon>Accipitridae</taxon>
        <taxon>Accipitrinae</taxon>
        <taxon>Aquila</taxon>
    </lineage>
</organism>
<proteinExistence type="inferred from homology"/>
<feature type="region of interest" description="Disordered" evidence="2">
    <location>
        <begin position="1"/>
        <end position="47"/>
    </location>
</feature>
<dbReference type="PANTHER" id="PTHR21292">
    <property type="entry name" value="EXOCYST COMPLEX COMPONENT SEC6-RELATED"/>
    <property type="match status" value="1"/>
</dbReference>
<dbReference type="InParanoid" id="A0A663FEM9"/>
<dbReference type="GeneID" id="115336939"/>
<dbReference type="Gene3D" id="1.10.357.50">
    <property type="match status" value="1"/>
</dbReference>
<dbReference type="CTD" id="91828"/>
<protein>
    <submittedName>
        <fullName evidence="3">Exocyst complex component 3 like 4</fullName>
    </submittedName>
</protein>
<dbReference type="Proteomes" id="UP000472275">
    <property type="component" value="Chromosome 2"/>
</dbReference>
<evidence type="ECO:0000256" key="2">
    <source>
        <dbReference type="SAM" id="MobiDB-lite"/>
    </source>
</evidence>
<evidence type="ECO:0000313" key="3">
    <source>
        <dbReference type="Ensembl" id="ENSACCP00020022316.1"/>
    </source>
</evidence>
<dbReference type="Pfam" id="PF06046">
    <property type="entry name" value="Sec6"/>
    <property type="match status" value="1"/>
</dbReference>
<evidence type="ECO:0000313" key="4">
    <source>
        <dbReference type="Proteomes" id="UP000472275"/>
    </source>
</evidence>
<feature type="compositionally biased region" description="Polar residues" evidence="2">
    <location>
        <begin position="10"/>
        <end position="23"/>
    </location>
</feature>
<dbReference type="GO" id="GO:0000149">
    <property type="term" value="F:SNARE binding"/>
    <property type="evidence" value="ECO:0007669"/>
    <property type="project" value="TreeGrafter"/>
</dbReference>
<reference evidence="3" key="2">
    <citation type="submission" date="2025-09" db="UniProtKB">
        <authorList>
            <consortium name="Ensembl"/>
        </authorList>
    </citation>
    <scope>IDENTIFICATION</scope>
</reference>
<dbReference type="GO" id="GO:0006887">
    <property type="term" value="P:exocytosis"/>
    <property type="evidence" value="ECO:0007669"/>
    <property type="project" value="InterPro"/>
</dbReference>
<dbReference type="Gene3D" id="1.10.357.70">
    <property type="entry name" value="Exocyst complex component Sec6, C-terminal domain"/>
    <property type="match status" value="1"/>
</dbReference>
<dbReference type="GO" id="GO:0000145">
    <property type="term" value="C:exocyst"/>
    <property type="evidence" value="ECO:0007669"/>
    <property type="project" value="InterPro"/>
</dbReference>
<evidence type="ECO:0000256" key="1">
    <source>
        <dbReference type="ARBA" id="ARBA00009447"/>
    </source>
</evidence>
<accession>A0A663FEM9</accession>
<dbReference type="PANTHER" id="PTHR21292:SF14">
    <property type="entry name" value="EXOCYST COMPLEX COMPONENT 3-LIKE PROTEIN 4"/>
    <property type="match status" value="1"/>
</dbReference>
<sequence>MNRNTESDPRSVTSEPASPTNSAGEEKMEVASEQSSPTLHSRDSGFFERGIKTMLSIRKSKRSLNKEKGKEGTGTWKGKRLSLRFSKSYEENKTTICNGVEEIGEKIEAEPIQGKPLSVMEINELIQKRQLLEAFASIRYLEDETIAERDAEKYQDNPQEFVRKSKDVDLLYNSITNAIQSIVVGTLEHPTVEDTMLTSLVTLIACEEAAHPNTGNAAGPGSDLLGTPRRWREEWREAINESARKRVLRIPMASKEEESSWLDLHLGFLQKHLSEDLLKIKLSVKKCYPEEYQVCDTYVEAFHKAIASHLQDLSQRPLEFNELYTLLDWVANTYRSELFLGHPDLKPEVKTENLSLLLTPADWDKLKNDYIASAKGKIKSYFGNILRLEVTEKWEKEVHPEVKENLYHSSVSFDIQTIIGEHMKISGAISRSLEMKILELCLAELHEFIPRFGEEFVAWSTARDSPIFAPYFVAYVNSFHDLASGLETVFKVNTEELQKILAALTRNFTNIFLNKLRTKAQPLLKKILTKDWILATERPDSLALAVSQFSKYLQHMREPMGQELLRDIHKYVVREYIVQVIKPRRKMNAETQQQVSEKMNQEARILNNTLIDQGSDSDWLLPAIHHIANIIGERKKDRIKEYIKELCQDYPDIRKEHVLAVLALRGLGRARRAAIFRQGYRVLESPDGREDSTLFAEIDAPVSISCF</sequence>
<comment type="similarity">
    <text evidence="1">Belongs to the SEC6 family.</text>
</comment>
<dbReference type="Ensembl" id="ENSACCT00020023300.1">
    <property type="protein sequence ID" value="ENSACCP00020022316.1"/>
    <property type="gene ID" value="ENSACCG00020015336.1"/>
</dbReference>
<gene>
    <name evidence="3" type="primary">EXOC3L4</name>
</gene>
<dbReference type="OrthoDB" id="190098at2759"/>
<dbReference type="AlphaFoldDB" id="A0A663FEM9"/>
<reference evidence="3" key="1">
    <citation type="submission" date="2025-08" db="UniProtKB">
        <authorList>
            <consortium name="Ensembl"/>
        </authorList>
    </citation>
    <scope>IDENTIFICATION</scope>
</reference>
<name>A0A663FEM9_AQUCH</name>
<dbReference type="InterPro" id="IPR010326">
    <property type="entry name" value="EXOC3/Sec6"/>
</dbReference>
<dbReference type="GeneTree" id="ENSGT01030000234613"/>
<dbReference type="KEGG" id="achc:115336939"/>
<dbReference type="InterPro" id="IPR042532">
    <property type="entry name" value="EXOC3/Sec6_C"/>
</dbReference>
<dbReference type="RefSeq" id="XP_029860631.1">
    <property type="nucleotide sequence ID" value="XM_030004771.2"/>
</dbReference>
<dbReference type="GO" id="GO:0051601">
    <property type="term" value="P:exocyst localization"/>
    <property type="evidence" value="ECO:0007669"/>
    <property type="project" value="TreeGrafter"/>
</dbReference>
<keyword evidence="4" id="KW-1185">Reference proteome</keyword>